<protein>
    <submittedName>
        <fullName evidence="1">Uncharacterized protein</fullName>
    </submittedName>
</protein>
<dbReference type="OrthoDB" id="5735634at2"/>
<dbReference type="EMBL" id="VKAD01000001">
    <property type="protein sequence ID" value="TXR53431.1"/>
    <property type="molecule type" value="Genomic_DNA"/>
</dbReference>
<comment type="caution">
    <text evidence="1">The sequence shown here is derived from an EMBL/GenBank/DDBJ whole genome shotgun (WGS) entry which is preliminary data.</text>
</comment>
<evidence type="ECO:0000313" key="1">
    <source>
        <dbReference type="EMBL" id="TXR53431.1"/>
    </source>
</evidence>
<keyword evidence="2" id="KW-1185">Reference proteome</keyword>
<proteinExistence type="predicted"/>
<name>A0A5C8Z8E6_9GAMM</name>
<sequence>MDLLIAICSSLLVIGAFLWLKPSKRDQHLAQLRSSAIAQGFLIGSIKLPDTSEYGRVNQRNSIETLYRLALEVDPQANDSPHDRLAFTILRTSGESGIYLPNGWAWQQRQNVTETHYQRLAQRLAKVPEEVTALVVNDAFVGLVWNENTKEVSLQQLAELLSQLAADCDLVLINPLAATS</sequence>
<dbReference type="AlphaFoldDB" id="A0A5C8Z8E6"/>
<accession>A0A5C8Z8E6</accession>
<evidence type="ECO:0000313" key="2">
    <source>
        <dbReference type="Proteomes" id="UP000321764"/>
    </source>
</evidence>
<dbReference type="RefSeq" id="WP_147712800.1">
    <property type="nucleotide sequence ID" value="NZ_VKAD01000001.1"/>
</dbReference>
<dbReference type="Proteomes" id="UP000321764">
    <property type="component" value="Unassembled WGS sequence"/>
</dbReference>
<reference evidence="1 2" key="1">
    <citation type="submission" date="2019-07" db="EMBL/GenBank/DDBJ databases">
        <title>Reinekea sp. strain SSH23 genome sequencing and assembly.</title>
        <authorList>
            <person name="Kim I."/>
        </authorList>
    </citation>
    <scope>NUCLEOTIDE SEQUENCE [LARGE SCALE GENOMIC DNA]</scope>
    <source>
        <strain evidence="1 2">SSH23</strain>
    </source>
</reference>
<organism evidence="1 2">
    <name type="scientific">Reinekea thalattae</name>
    <dbReference type="NCBI Taxonomy" id="2593301"/>
    <lineage>
        <taxon>Bacteria</taxon>
        <taxon>Pseudomonadati</taxon>
        <taxon>Pseudomonadota</taxon>
        <taxon>Gammaproteobacteria</taxon>
        <taxon>Oceanospirillales</taxon>
        <taxon>Saccharospirillaceae</taxon>
        <taxon>Reinekea</taxon>
    </lineage>
</organism>
<gene>
    <name evidence="1" type="ORF">FME95_02350</name>
</gene>